<dbReference type="SUPFAM" id="SSF50978">
    <property type="entry name" value="WD40 repeat-like"/>
    <property type="match status" value="1"/>
</dbReference>
<dbReference type="InterPro" id="IPR036322">
    <property type="entry name" value="WD40_repeat_dom_sf"/>
</dbReference>
<proteinExistence type="predicted"/>
<protein>
    <submittedName>
        <fullName evidence="3">WD_REPEATS_REGION domain-containing protein</fullName>
    </submittedName>
</protein>
<evidence type="ECO:0000313" key="3">
    <source>
        <dbReference type="WBParaSite" id="TCNE_0000045801-mRNA-1"/>
    </source>
</evidence>
<dbReference type="AlphaFoldDB" id="A0A183TW39"/>
<organism evidence="2 3">
    <name type="scientific">Toxocara canis</name>
    <name type="common">Canine roundworm</name>
    <dbReference type="NCBI Taxonomy" id="6265"/>
    <lineage>
        <taxon>Eukaryota</taxon>
        <taxon>Metazoa</taxon>
        <taxon>Ecdysozoa</taxon>
        <taxon>Nematoda</taxon>
        <taxon>Chromadorea</taxon>
        <taxon>Rhabditida</taxon>
        <taxon>Spirurina</taxon>
        <taxon>Ascaridomorpha</taxon>
        <taxon>Ascaridoidea</taxon>
        <taxon>Toxocaridae</taxon>
        <taxon>Toxocara</taxon>
    </lineage>
</organism>
<dbReference type="InterPro" id="IPR001680">
    <property type="entry name" value="WD40_rpt"/>
</dbReference>
<accession>A0A183TW39</accession>
<keyword evidence="2" id="KW-1185">Reference proteome</keyword>
<dbReference type="SMART" id="SM00320">
    <property type="entry name" value="WD40"/>
    <property type="match status" value="4"/>
</dbReference>
<dbReference type="Gene3D" id="2.130.10.10">
    <property type="entry name" value="YVTN repeat-like/Quinoprotein amine dehydrogenase"/>
    <property type="match status" value="1"/>
</dbReference>
<sequence length="498" mass="54684">MSEASSAVLSRVLRKRRIASLDDVDVARRSPPPKSYRIPSHCFQPSELRKQLLILHEHIPNLAAAVLSLVEKSFTQEEIAALEAQRLKAAELCSDAVITTEDEWRQVETKISPLCPLLMPLIAKLTRVPILHTVAKADDDTQDGSTVVTAMGRCQVVQASSGQRATCGIIDQRYVIIGQNSGQICVAQLSEGASCPASRLAGNSVRRITLNVPIRNCSTAGRSYFSVHSDTVYDVQALGEVDPLYLSCGGDGLVVLWRADTGDELLRYTTSADAVFRISAPSDNRSPELFVVSGADGMARLFRADQPISLRVYPHEAPLIAAALNSAGKQPGIFFRNLGNELLTACHGEKQLRLWDANSGLPQRVFGPIDSQALFVDFIGDFVAAVTESSTLYIWERGSDRRLVASEEVLDGERCTAMSVDGALLALGSSRGKLQLHRSGKLFQRYFYLNLPSLIMYKQNRDSITHSGLIVQVVAFWIFIEGETARNGWRCYLNKGYL</sequence>
<dbReference type="WBParaSite" id="TCNE_0000045801-mRNA-1">
    <property type="protein sequence ID" value="TCNE_0000045801-mRNA-1"/>
    <property type="gene ID" value="TCNE_0000045801"/>
</dbReference>
<dbReference type="Proteomes" id="UP000050794">
    <property type="component" value="Unassembled WGS sequence"/>
</dbReference>
<evidence type="ECO:0000313" key="1">
    <source>
        <dbReference type="EMBL" id="VDM24269.1"/>
    </source>
</evidence>
<evidence type="ECO:0000313" key="2">
    <source>
        <dbReference type="Proteomes" id="UP000050794"/>
    </source>
</evidence>
<dbReference type="InterPro" id="IPR015943">
    <property type="entry name" value="WD40/YVTN_repeat-like_dom_sf"/>
</dbReference>
<dbReference type="EMBL" id="UYWY01000214">
    <property type="protein sequence ID" value="VDM24269.1"/>
    <property type="molecule type" value="Genomic_DNA"/>
</dbReference>
<reference evidence="3" key="1">
    <citation type="submission" date="2016-06" db="UniProtKB">
        <authorList>
            <consortium name="WormBaseParasite"/>
        </authorList>
    </citation>
    <scope>IDENTIFICATION</scope>
</reference>
<name>A0A183TW39_TOXCA</name>
<gene>
    <name evidence="1" type="ORF">TCNE_LOCUS459</name>
</gene>
<reference evidence="1 2" key="2">
    <citation type="submission" date="2018-11" db="EMBL/GenBank/DDBJ databases">
        <authorList>
            <consortium name="Pathogen Informatics"/>
        </authorList>
    </citation>
    <scope>NUCLEOTIDE SEQUENCE [LARGE SCALE GENOMIC DNA]</scope>
</reference>